<accession>A0A382JKN1</accession>
<proteinExistence type="predicted"/>
<evidence type="ECO:0000313" key="1">
    <source>
        <dbReference type="EMBL" id="SVC12259.1"/>
    </source>
</evidence>
<organism evidence="1">
    <name type="scientific">marine metagenome</name>
    <dbReference type="NCBI Taxonomy" id="408172"/>
    <lineage>
        <taxon>unclassified sequences</taxon>
        <taxon>metagenomes</taxon>
        <taxon>ecological metagenomes</taxon>
    </lineage>
</organism>
<sequence>VLLGSHFKGSIIGRSVSHLTDLDTIIFGQLS</sequence>
<name>A0A382JKN1_9ZZZZ</name>
<protein>
    <submittedName>
        <fullName evidence="1">Uncharacterized protein</fullName>
    </submittedName>
</protein>
<dbReference type="AlphaFoldDB" id="A0A382JKN1"/>
<dbReference type="EMBL" id="UINC01074754">
    <property type="protein sequence ID" value="SVC12259.1"/>
    <property type="molecule type" value="Genomic_DNA"/>
</dbReference>
<feature type="non-terminal residue" evidence="1">
    <location>
        <position position="31"/>
    </location>
</feature>
<feature type="non-terminal residue" evidence="1">
    <location>
        <position position="1"/>
    </location>
</feature>
<reference evidence="1" key="1">
    <citation type="submission" date="2018-05" db="EMBL/GenBank/DDBJ databases">
        <authorList>
            <person name="Lanie J.A."/>
            <person name="Ng W.-L."/>
            <person name="Kazmierczak K.M."/>
            <person name="Andrzejewski T.M."/>
            <person name="Davidsen T.M."/>
            <person name="Wayne K.J."/>
            <person name="Tettelin H."/>
            <person name="Glass J.I."/>
            <person name="Rusch D."/>
            <person name="Podicherti R."/>
            <person name="Tsui H.-C.T."/>
            <person name="Winkler M.E."/>
        </authorList>
    </citation>
    <scope>NUCLEOTIDE SEQUENCE</scope>
</reference>
<gene>
    <name evidence="1" type="ORF">METZ01_LOCUS265113</name>
</gene>